<name>A0ABP8VWC8_9MICO</name>
<dbReference type="PANTHER" id="PTHR39190">
    <property type="entry name" value="FLAGELLAR ASSEMBLY FACTOR FLIW"/>
    <property type="match status" value="1"/>
</dbReference>
<dbReference type="SUPFAM" id="SSF141457">
    <property type="entry name" value="BH3618-like"/>
    <property type="match status" value="1"/>
</dbReference>
<evidence type="ECO:0000256" key="1">
    <source>
        <dbReference type="ARBA" id="ARBA00022490"/>
    </source>
</evidence>
<evidence type="ECO:0000313" key="5">
    <source>
        <dbReference type="Proteomes" id="UP001501295"/>
    </source>
</evidence>
<dbReference type="InterPro" id="IPR003775">
    <property type="entry name" value="Flagellar_assembly_factor_FliW"/>
</dbReference>
<evidence type="ECO:0000256" key="2">
    <source>
        <dbReference type="ARBA" id="ARBA00022795"/>
    </source>
</evidence>
<sequence>MTAQLSFVTPPPGLDPVVDFTLDAIDGAPGLYSLHASEAPTTRLFVVDAAVHLPHYSPFVTDEQAGMLGLTSAEQALLLVIANPAETGTTVNLMAPIVVNLATGISAQLILEDQEWPLRAALVPGGAVASGASAAAAVSASASVRTREAVAV</sequence>
<dbReference type="EMBL" id="BAABLM010000003">
    <property type="protein sequence ID" value="GAA4674528.1"/>
    <property type="molecule type" value="Genomic_DNA"/>
</dbReference>
<dbReference type="InterPro" id="IPR024046">
    <property type="entry name" value="Flagellar_assmbl_FliW_dom_sf"/>
</dbReference>
<keyword evidence="5" id="KW-1185">Reference proteome</keyword>
<evidence type="ECO:0008006" key="6">
    <source>
        <dbReference type="Google" id="ProtNLM"/>
    </source>
</evidence>
<dbReference type="Gene3D" id="2.30.290.10">
    <property type="entry name" value="BH3618-like"/>
    <property type="match status" value="1"/>
</dbReference>
<keyword evidence="2" id="KW-1005">Bacterial flagellum biogenesis</keyword>
<reference evidence="5" key="1">
    <citation type="journal article" date="2019" name="Int. J. Syst. Evol. Microbiol.">
        <title>The Global Catalogue of Microorganisms (GCM) 10K type strain sequencing project: providing services to taxonomists for standard genome sequencing and annotation.</title>
        <authorList>
            <consortium name="The Broad Institute Genomics Platform"/>
            <consortium name="The Broad Institute Genome Sequencing Center for Infectious Disease"/>
            <person name="Wu L."/>
            <person name="Ma J."/>
        </authorList>
    </citation>
    <scope>NUCLEOTIDE SEQUENCE [LARGE SCALE GENOMIC DNA]</scope>
    <source>
        <strain evidence="5">JCM 18956</strain>
    </source>
</reference>
<dbReference type="RefSeq" id="WP_345375582.1">
    <property type="nucleotide sequence ID" value="NZ_BAABLM010000003.1"/>
</dbReference>
<dbReference type="PANTHER" id="PTHR39190:SF1">
    <property type="entry name" value="FLAGELLAR ASSEMBLY FACTOR FLIW"/>
    <property type="match status" value="1"/>
</dbReference>
<accession>A0ABP8VWC8</accession>
<gene>
    <name evidence="4" type="ORF">GCM10025780_18760</name>
</gene>
<evidence type="ECO:0000256" key="3">
    <source>
        <dbReference type="ARBA" id="ARBA00022845"/>
    </source>
</evidence>
<protein>
    <recommendedName>
        <fullName evidence="6">Flagellar assembly factor FliW</fullName>
    </recommendedName>
</protein>
<keyword evidence="3" id="KW-0810">Translation regulation</keyword>
<proteinExistence type="predicted"/>
<keyword evidence="1" id="KW-0963">Cytoplasm</keyword>
<evidence type="ECO:0000313" key="4">
    <source>
        <dbReference type="EMBL" id="GAA4674528.1"/>
    </source>
</evidence>
<dbReference type="Proteomes" id="UP001501295">
    <property type="component" value="Unassembled WGS sequence"/>
</dbReference>
<organism evidence="4 5">
    <name type="scientific">Frondihabitans cladoniiphilus</name>
    <dbReference type="NCBI Taxonomy" id="715785"/>
    <lineage>
        <taxon>Bacteria</taxon>
        <taxon>Bacillati</taxon>
        <taxon>Actinomycetota</taxon>
        <taxon>Actinomycetes</taxon>
        <taxon>Micrococcales</taxon>
        <taxon>Microbacteriaceae</taxon>
        <taxon>Frondihabitans</taxon>
    </lineage>
</organism>
<dbReference type="Pfam" id="PF02623">
    <property type="entry name" value="FliW"/>
    <property type="match status" value="1"/>
</dbReference>
<comment type="caution">
    <text evidence="4">The sequence shown here is derived from an EMBL/GenBank/DDBJ whole genome shotgun (WGS) entry which is preliminary data.</text>
</comment>